<dbReference type="GO" id="GO:0046353">
    <property type="term" value="F:aminoglycoside 3-N-acetyltransferase activity"/>
    <property type="evidence" value="ECO:0007669"/>
    <property type="project" value="UniProtKB-EC"/>
</dbReference>
<dbReference type="EMBL" id="CP053825">
    <property type="protein sequence ID" value="QKF80202.1"/>
    <property type="molecule type" value="Genomic_DNA"/>
</dbReference>
<organism evidence="6 7">
    <name type="scientific">Campylobacter armoricus</name>
    <dbReference type="NCBI Taxonomy" id="2505970"/>
    <lineage>
        <taxon>Bacteria</taxon>
        <taxon>Pseudomonadati</taxon>
        <taxon>Campylobacterota</taxon>
        <taxon>Epsilonproteobacteria</taxon>
        <taxon>Campylobacterales</taxon>
        <taxon>Campylobacteraceae</taxon>
        <taxon>Campylobacter</taxon>
    </lineage>
</organism>
<dbReference type="AlphaFoldDB" id="A0A7L5HQ15"/>
<accession>A0A7L5HQ15</accession>
<dbReference type="GO" id="GO:0046677">
    <property type="term" value="P:response to antibiotic"/>
    <property type="evidence" value="ECO:0007669"/>
    <property type="project" value="UniProtKB-KW"/>
</dbReference>
<comment type="similarity">
    <text evidence="1 5">Belongs to the antibiotic N-acetyltransferase family.</text>
</comment>
<evidence type="ECO:0000256" key="3">
    <source>
        <dbReference type="ARBA" id="ARBA00022679"/>
    </source>
</evidence>
<sequence>MKNILKHNNKIYTQDDLIKALYDLGIKNGDIVCAHSEIFNFGIPLLNINEFLSALIESLFEVIGKDGTLLMPTFTYSFCNNEVYDKVKSKTAVGALNEFFRKQEGVKRTNDPIFSFAIKGAREELFLNKDCDSCFGNDCTYEILTYNNGKILNFGNKECYTFVHYPEESCKISYRYNKIFKGLIIDENNNQYEKQINFFVRHQGVVTSDEKITQFLKLKDYYNEIKFGNTSLALIEARKFYDDLIVEFKKNESIFRIDQ</sequence>
<evidence type="ECO:0000256" key="2">
    <source>
        <dbReference type="ARBA" id="ARBA00012882"/>
    </source>
</evidence>
<evidence type="ECO:0000256" key="5">
    <source>
        <dbReference type="RuleBase" id="RU365031"/>
    </source>
</evidence>
<keyword evidence="5" id="KW-0046">Antibiotic resistance</keyword>
<dbReference type="Pfam" id="PF02522">
    <property type="entry name" value="Antibiotic_NAT"/>
    <property type="match status" value="1"/>
</dbReference>
<dbReference type="GeneID" id="56587058"/>
<proteinExistence type="inferred from homology"/>
<evidence type="ECO:0000256" key="1">
    <source>
        <dbReference type="ARBA" id="ARBA00006383"/>
    </source>
</evidence>
<evidence type="ECO:0000256" key="4">
    <source>
        <dbReference type="ARBA" id="ARBA00023315"/>
    </source>
</evidence>
<dbReference type="EC" id="2.3.1.-" evidence="5"/>
<name>A0A7L5HQ15_9BACT</name>
<dbReference type="PANTHER" id="PTHR11104:SF0">
    <property type="entry name" value="SPBETA PROPHAGE-DERIVED AMINOGLYCOSIDE N(3')-ACETYLTRANSFERASE-LIKE PROTEIN YOKD"/>
    <property type="match status" value="1"/>
</dbReference>
<keyword evidence="7" id="KW-1185">Reference proteome</keyword>
<keyword evidence="3 5" id="KW-0808">Transferase</keyword>
<dbReference type="InterPro" id="IPR028345">
    <property type="entry name" value="Antibiotic_NAT-like"/>
</dbReference>
<protein>
    <recommendedName>
        <fullName evidence="2 5">Aminoglycoside N(3)-acetyltransferase</fullName>
        <ecNumber evidence="5">2.3.1.-</ecNumber>
    </recommendedName>
</protein>
<gene>
    <name evidence="6" type="ORF">CARM_1308</name>
</gene>
<evidence type="ECO:0000313" key="6">
    <source>
        <dbReference type="EMBL" id="QKF80202.1"/>
    </source>
</evidence>
<dbReference type="PANTHER" id="PTHR11104">
    <property type="entry name" value="AMINOGLYCOSIDE N3-ACETYLTRANSFERASE"/>
    <property type="match status" value="1"/>
</dbReference>
<evidence type="ECO:0000313" key="7">
    <source>
        <dbReference type="Proteomes" id="UP000509246"/>
    </source>
</evidence>
<comment type="catalytic activity">
    <reaction evidence="5">
        <text>a 2-deoxystreptamine antibiotic + acetyl-CoA = an N(3)-acetyl-2-deoxystreptamine antibiotic + CoA + H(+)</text>
        <dbReference type="Rhea" id="RHEA:12665"/>
        <dbReference type="ChEBI" id="CHEBI:15378"/>
        <dbReference type="ChEBI" id="CHEBI:57287"/>
        <dbReference type="ChEBI" id="CHEBI:57288"/>
        <dbReference type="ChEBI" id="CHEBI:57921"/>
        <dbReference type="ChEBI" id="CHEBI:77452"/>
        <dbReference type="EC" id="2.3.1.81"/>
    </reaction>
</comment>
<dbReference type="SUPFAM" id="SSF110710">
    <property type="entry name" value="TTHA0583/YokD-like"/>
    <property type="match status" value="1"/>
</dbReference>
<dbReference type="Proteomes" id="UP000509246">
    <property type="component" value="Chromosome"/>
</dbReference>
<dbReference type="KEGG" id="carm:CARM_1308"/>
<keyword evidence="4 5" id="KW-0012">Acyltransferase</keyword>
<dbReference type="InterPro" id="IPR003679">
    <property type="entry name" value="Amioglycoside_AcTrfase"/>
</dbReference>
<dbReference type="RefSeq" id="WP_139425540.1">
    <property type="nucleotide sequence ID" value="NZ_CBCSFY010000016.1"/>
</dbReference>
<reference evidence="6 7" key="1">
    <citation type="submission" date="2020-05" db="EMBL/GenBank/DDBJ databases">
        <title>Complete genome sequencing of Campylobacter and Arcobacter type strains.</title>
        <authorList>
            <person name="Miller W.G."/>
            <person name="Yee E."/>
        </authorList>
    </citation>
    <scope>NUCLEOTIDE SEQUENCE [LARGE SCALE GENOMIC DNA]</scope>
    <source>
        <strain evidence="6 7">CCUG 73571</strain>
    </source>
</reference>